<dbReference type="Gene3D" id="3.30.530.20">
    <property type="match status" value="1"/>
</dbReference>
<accession>A0ABV5K4S9</accession>
<organism evidence="1 2">
    <name type="scientific">Nocardioides plantarum</name>
    <dbReference type="NCBI Taxonomy" id="29299"/>
    <lineage>
        <taxon>Bacteria</taxon>
        <taxon>Bacillati</taxon>
        <taxon>Actinomycetota</taxon>
        <taxon>Actinomycetes</taxon>
        <taxon>Propionibacteriales</taxon>
        <taxon>Nocardioidaceae</taxon>
        <taxon>Nocardioides</taxon>
    </lineage>
</organism>
<dbReference type="SUPFAM" id="SSF55961">
    <property type="entry name" value="Bet v1-like"/>
    <property type="match status" value="1"/>
</dbReference>
<reference evidence="1 2" key="1">
    <citation type="submission" date="2024-09" db="EMBL/GenBank/DDBJ databases">
        <authorList>
            <person name="Sun Q."/>
            <person name="Mori K."/>
        </authorList>
    </citation>
    <scope>NUCLEOTIDE SEQUENCE [LARGE SCALE GENOMIC DNA]</scope>
    <source>
        <strain evidence="1 2">JCM 9626</strain>
    </source>
</reference>
<dbReference type="InterPro" id="IPR023393">
    <property type="entry name" value="START-like_dom_sf"/>
</dbReference>
<keyword evidence="2" id="KW-1185">Reference proteome</keyword>
<dbReference type="Proteomes" id="UP001589750">
    <property type="component" value="Unassembled WGS sequence"/>
</dbReference>
<evidence type="ECO:0000313" key="1">
    <source>
        <dbReference type="EMBL" id="MFB9311748.1"/>
    </source>
</evidence>
<dbReference type="Pfam" id="PF10604">
    <property type="entry name" value="Polyketide_cyc2"/>
    <property type="match status" value="1"/>
</dbReference>
<dbReference type="EMBL" id="JBHMDG010000002">
    <property type="protein sequence ID" value="MFB9311748.1"/>
    <property type="molecule type" value="Genomic_DNA"/>
</dbReference>
<proteinExistence type="predicted"/>
<dbReference type="InterPro" id="IPR019587">
    <property type="entry name" value="Polyketide_cyclase/dehydratase"/>
</dbReference>
<protein>
    <submittedName>
        <fullName evidence="1">SRPBCC family protein</fullName>
    </submittedName>
</protein>
<dbReference type="RefSeq" id="WP_140011021.1">
    <property type="nucleotide sequence ID" value="NZ_JBHMDG010000002.1"/>
</dbReference>
<gene>
    <name evidence="1" type="ORF">ACFFRI_01725</name>
</gene>
<evidence type="ECO:0000313" key="2">
    <source>
        <dbReference type="Proteomes" id="UP001589750"/>
    </source>
</evidence>
<name>A0ABV5K4S9_9ACTN</name>
<comment type="caution">
    <text evidence="1">The sequence shown here is derived from an EMBL/GenBank/DDBJ whole genome shotgun (WGS) entry which is preliminary data.</text>
</comment>
<sequence>MTTVSRTFLVQPEPAVVIDYLKDFAHAEAWDPGTEKCTQESPGEIRVGTRWHNVSKIAGVTTELTYTLETLTPGRLVFRGENDSASTTDTITVQAKGGGSEITYDAVIEPKGAGKLGEPLLKLLFERIGTKTEKQMTEVLDGLPA</sequence>